<feature type="transmembrane region" description="Helical" evidence="1">
    <location>
        <begin position="34"/>
        <end position="53"/>
    </location>
</feature>
<evidence type="ECO:0000313" key="3">
    <source>
        <dbReference type="Proteomes" id="UP001642464"/>
    </source>
</evidence>
<name>A0ABP0HCN7_9DINO</name>
<reference evidence="2 3" key="1">
    <citation type="submission" date="2024-02" db="EMBL/GenBank/DDBJ databases">
        <authorList>
            <person name="Chen Y."/>
            <person name="Shah S."/>
            <person name="Dougan E. K."/>
            <person name="Thang M."/>
            <person name="Chan C."/>
        </authorList>
    </citation>
    <scope>NUCLEOTIDE SEQUENCE [LARGE SCALE GENOMIC DNA]</scope>
</reference>
<proteinExistence type="predicted"/>
<feature type="transmembrane region" description="Helical" evidence="1">
    <location>
        <begin position="766"/>
        <end position="789"/>
    </location>
</feature>
<evidence type="ECO:0000256" key="1">
    <source>
        <dbReference type="SAM" id="Phobius"/>
    </source>
</evidence>
<evidence type="ECO:0000313" key="2">
    <source>
        <dbReference type="EMBL" id="CAK8987543.1"/>
    </source>
</evidence>
<keyword evidence="1" id="KW-0812">Transmembrane</keyword>
<protein>
    <submittedName>
        <fullName evidence="2">Uncharacterized protein</fullName>
    </submittedName>
</protein>
<keyword evidence="1" id="KW-1133">Transmembrane helix</keyword>
<gene>
    <name evidence="2" type="ORF">SCF082_LOCUS1024</name>
</gene>
<accession>A0ABP0HCN7</accession>
<organism evidence="2 3">
    <name type="scientific">Durusdinium trenchii</name>
    <dbReference type="NCBI Taxonomy" id="1381693"/>
    <lineage>
        <taxon>Eukaryota</taxon>
        <taxon>Sar</taxon>
        <taxon>Alveolata</taxon>
        <taxon>Dinophyceae</taxon>
        <taxon>Suessiales</taxon>
        <taxon>Symbiodiniaceae</taxon>
        <taxon>Durusdinium</taxon>
    </lineage>
</organism>
<keyword evidence="3" id="KW-1185">Reference proteome</keyword>
<dbReference type="EMBL" id="CAXAMM010000449">
    <property type="protein sequence ID" value="CAK8987543.1"/>
    <property type="molecule type" value="Genomic_DNA"/>
</dbReference>
<keyword evidence="1" id="KW-0472">Membrane</keyword>
<sequence length="827" mass="90698">MAAKVGLEEDALAGSGESRMERFKAHVVRNKRRYWVAATVGVVWVVLVVVVAGEVKAFLDTALKDSAEGLIDGASNGGFGNDRDTLKPNRTATWVNTTLTFADRAAELLDICQNVDDNTYCSVAKVEVGGQTLPANHFNLERWPARKDGVDFDFPGFARVMQSQNPNYGAANLAEIRTEVLNMLWWMDQPNDFGDPKYDSYGGDQQMWSENHNVLYNMGEFLFGDALPTETFNNAGLTGEQHRALAADRLRYWMDKRVKFGFTEFLSDTYNDFVLAALVTLADIGPTTGEFADITQRAAMLCDLLLFEIATHARDGVIASARGRPTGGGKFDFQSLSCTIWLLSGVGFCRDSPPKGAVSLALATNYAPPTAILQIAEEMRSLSAPVVSRQRHGLDPADATAERVTTTTAGDLTAEDAIYWFNLEGYLSYPSSSGFFVTGDAYDFYRHPVWKPLASYRDLAFLVPLLTSMTPSLSSGSLLGPANVYTYITPHVALGSAIDYNAGGMAANQLAFEASLAHDVKVHINMPGISGFWRGSASLPRVAQHERVLIAIFNAPEETLEFVRPSTTHAFFPRVNMDEVVEPTPSNPWLFGRVGDGYIAVTSQNQFVTTQTGLYANLELVAPGTSNVWMIVVGDVDSDSDFATFQTFVQSSLQTISVSETVFDDVTFGWDAPLKVAGETQITNHFARYESPFLNAKWGDDCFLIQAPSGGDTLLLDFSVDERVENDPTALTKCPQVSDPAELRAQFVPNAKSQDAYEVDFITRTWWIFVVIGLVTFVPPIIFGVLYGLTRLSMFGVRKTRARMDKNQGGFELGLVAFVRRGVVAGC</sequence>
<dbReference type="Proteomes" id="UP001642464">
    <property type="component" value="Unassembled WGS sequence"/>
</dbReference>
<comment type="caution">
    <text evidence="2">The sequence shown here is derived from an EMBL/GenBank/DDBJ whole genome shotgun (WGS) entry which is preliminary data.</text>
</comment>